<dbReference type="InterPro" id="IPR008023">
    <property type="entry name" value="DUF748"/>
</dbReference>
<evidence type="ECO:0000313" key="3">
    <source>
        <dbReference type="EMBL" id="NDY91719.1"/>
    </source>
</evidence>
<dbReference type="Proteomes" id="UP000484255">
    <property type="component" value="Unassembled WGS sequence"/>
</dbReference>
<sequence>MSFLRSVWFKWLSVGLLLGGGGLGLLLWWGVPWGLQQVLQGPVSDKLGRALRAQSIDFQPWDGRLVIQGLAIAGATPGQDSLLTLDRLDLDVAVFHSLLRLAPVVEGLEVVRPVVRVARVGAGRYDFDDVLSRLSTPPSPDEPKAQAPLPRFGLHNIRLVGGELLLDDRPVGRRHHVQALQVALPFLFHLDHQDVETVVEPALSLRLNGAVLAARAEATPLAPNRAGRLEFSLSGFALGEWREYLPAAVPVIPESGQLDLRVALDFSAPAQATPALKLSGSVRVADLVLRERTASGQPGGRLLQLQRAQLDVQAVDPSRRRVGLEALTLKGLDLWVERRADGRLSGLPAGPSPSQAAAAPSEPPKPQVPAAGGPTGPSAWQLALQRLDLQDIRLHWRDRVPQPSAEWDLKWPRVSGHQLAWPLVDGAAPGRLAAEMWLHSAREGGQTMGHLDLQGHMSTSGTRVTLLASDLDLDLVGPYLRSHLAPRLRGLVGLQAEAAWAGSPDGPPTELRVVQADLRDLAVHEPGEAANLPAARWRRLAVRQAQVDLAAHRVQVEEVRWTAPQLLVRRDAQGQLNVARWLHPGRPEGAVVASTAAPSSPPATAAPAWSLGLQRFVLEDAALQWRDAWPAAGPVAMDLDRLQLTVGALAWPPAPGLPVAVAGSAQVRAPGAERQLAGQMGWRGQMGLAPLAWRGQAQIERLPVHLGAAYAGQALPARLVRALLGWRGQTELRLAPAGLQLQTQGDARLTDVLVRTRAEGLREAEDLLSWQALNLSGLSVQLQPGRVPQLALAEASLTDFFASILIDEQGGLNLAPLVPAPAQGAVSAPAAVAAAPAPADAASAPVVVSASREAPPAAVFEVGALRLRNGRVEFTDRFIRPQYSASLSELNGYVGRLSSGSRDMAPVEISGLIAGTGLLDVRGGANPLVKPPVLDLRAKAQDIELAPLSAYAAKYAGYGIERGKLSVHLAYRVDPGGALQAENQLVLNQLTFGDASNSAEATKLPVRLALALLSDRHGVIDVNLPVSGSLSDPQFSVGQVVLKLLGNMLVKAATAPFALLMGAGEAAPDALPFPPGLAQPAPEALGALDALAGKLKERPGLQLGLTGLADPQQEREAMRNAWLEQQLRIERRKELLAAGAALDVEVSPPQGAERERLLRALHKSRRGASWVGPFQSTLPVAQVESELRATHVVGEDQARELALQRGMAVRDALIARGVSREQLFLGAPRLHLSAEDEGGAPWSPRVLLGLETR</sequence>
<dbReference type="AlphaFoldDB" id="A0A7C9TIZ6"/>
<organism evidence="3 4">
    <name type="scientific">Ideonella livida</name>
    <dbReference type="NCBI Taxonomy" id="2707176"/>
    <lineage>
        <taxon>Bacteria</taxon>
        <taxon>Pseudomonadati</taxon>
        <taxon>Pseudomonadota</taxon>
        <taxon>Betaproteobacteria</taxon>
        <taxon>Burkholderiales</taxon>
        <taxon>Sphaerotilaceae</taxon>
        <taxon>Ideonella</taxon>
    </lineage>
</organism>
<feature type="region of interest" description="Disordered" evidence="1">
    <location>
        <begin position="345"/>
        <end position="377"/>
    </location>
</feature>
<dbReference type="EMBL" id="JAAGOH010000011">
    <property type="protein sequence ID" value="NDY91719.1"/>
    <property type="molecule type" value="Genomic_DNA"/>
</dbReference>
<dbReference type="Pfam" id="PF05359">
    <property type="entry name" value="DUF748"/>
    <property type="match status" value="2"/>
</dbReference>
<evidence type="ECO:0000313" key="4">
    <source>
        <dbReference type="Proteomes" id="UP000484255"/>
    </source>
</evidence>
<evidence type="ECO:0000256" key="2">
    <source>
        <dbReference type="SAM" id="Phobius"/>
    </source>
</evidence>
<keyword evidence="2" id="KW-0812">Transmembrane</keyword>
<feature type="compositionally biased region" description="Low complexity" evidence="1">
    <location>
        <begin position="348"/>
        <end position="360"/>
    </location>
</feature>
<dbReference type="InterPro" id="IPR052894">
    <property type="entry name" value="AsmA-related"/>
</dbReference>
<evidence type="ECO:0000256" key="1">
    <source>
        <dbReference type="SAM" id="MobiDB-lite"/>
    </source>
</evidence>
<proteinExistence type="predicted"/>
<accession>A0A7C9TIZ6</accession>
<dbReference type="PANTHER" id="PTHR30441">
    <property type="entry name" value="DUF748 DOMAIN-CONTAINING PROTEIN"/>
    <property type="match status" value="1"/>
</dbReference>
<dbReference type="GO" id="GO:0090313">
    <property type="term" value="P:regulation of protein targeting to membrane"/>
    <property type="evidence" value="ECO:0007669"/>
    <property type="project" value="TreeGrafter"/>
</dbReference>
<dbReference type="PANTHER" id="PTHR30441:SF8">
    <property type="entry name" value="DUF748 DOMAIN-CONTAINING PROTEIN"/>
    <property type="match status" value="1"/>
</dbReference>
<name>A0A7C9TIZ6_9BURK</name>
<keyword evidence="2" id="KW-0472">Membrane</keyword>
<keyword evidence="2" id="KW-1133">Transmembrane helix</keyword>
<feature type="transmembrane region" description="Helical" evidence="2">
    <location>
        <begin position="7"/>
        <end position="31"/>
    </location>
</feature>
<dbReference type="GO" id="GO:0005886">
    <property type="term" value="C:plasma membrane"/>
    <property type="evidence" value="ECO:0007669"/>
    <property type="project" value="TreeGrafter"/>
</dbReference>
<keyword evidence="4" id="KW-1185">Reference proteome</keyword>
<protein>
    <submittedName>
        <fullName evidence="3">DUF748 domain-containing protein</fullName>
    </submittedName>
</protein>
<comment type="caution">
    <text evidence="3">The sequence shown here is derived from an EMBL/GenBank/DDBJ whole genome shotgun (WGS) entry which is preliminary data.</text>
</comment>
<dbReference type="RefSeq" id="WP_163457573.1">
    <property type="nucleotide sequence ID" value="NZ_JAAGOH010000011.1"/>
</dbReference>
<reference evidence="3 4" key="1">
    <citation type="submission" date="2020-02" db="EMBL/GenBank/DDBJ databases">
        <title>Ideonella bacterium strain TBM-1.</title>
        <authorList>
            <person name="Chen W.-M."/>
        </authorList>
    </citation>
    <scope>NUCLEOTIDE SEQUENCE [LARGE SCALE GENOMIC DNA]</scope>
    <source>
        <strain evidence="3 4">TBM-1</strain>
    </source>
</reference>
<gene>
    <name evidence="3" type="ORF">G3A44_11030</name>
</gene>